<gene>
    <name evidence="2" type="ORF">CRE_11253</name>
</gene>
<sequence>MTIITEMNTKHPPSTYQQFVEASYSEDPSFSLKQLKESIRSSQQNGEEMTIGQIQEHWKMEDFFDAEKRLVERQLYYYISDEAFSFKAKRVVFCGCFLFGLICCQLAYNLYFDHEVPVIIRVAFIVILFCSQFVIRFSTVQSDDWPNPPYKENYNSISVSKLKQRQFELIDCYLNQVLPMKAEIPALRYRHDVLTMIFIGEWVFYAFFRACYSMYHLSNNWCDKEIRGINGIDGANSIAVFLSLSMWLIYWYFSKLATSPVKHTKQADCGAVHS</sequence>
<keyword evidence="1" id="KW-0472">Membrane</keyword>
<dbReference type="EMBL" id="DS268465">
    <property type="protein sequence ID" value="EFP06850.1"/>
    <property type="molecule type" value="Genomic_DNA"/>
</dbReference>
<evidence type="ECO:0000313" key="2">
    <source>
        <dbReference type="EMBL" id="EFP06850.1"/>
    </source>
</evidence>
<evidence type="ECO:0000256" key="1">
    <source>
        <dbReference type="SAM" id="Phobius"/>
    </source>
</evidence>
<accession>E3MQ68</accession>
<feature type="transmembrane region" description="Helical" evidence="1">
    <location>
        <begin position="193"/>
        <end position="215"/>
    </location>
</feature>
<organism evidence="3">
    <name type="scientific">Caenorhabditis remanei</name>
    <name type="common">Caenorhabditis vulgaris</name>
    <dbReference type="NCBI Taxonomy" id="31234"/>
    <lineage>
        <taxon>Eukaryota</taxon>
        <taxon>Metazoa</taxon>
        <taxon>Ecdysozoa</taxon>
        <taxon>Nematoda</taxon>
        <taxon>Chromadorea</taxon>
        <taxon>Rhabditida</taxon>
        <taxon>Rhabditina</taxon>
        <taxon>Rhabditomorpha</taxon>
        <taxon>Rhabditoidea</taxon>
        <taxon>Rhabditidae</taxon>
        <taxon>Peloderinae</taxon>
        <taxon>Caenorhabditis</taxon>
    </lineage>
</organism>
<dbReference type="Proteomes" id="UP000008281">
    <property type="component" value="Unassembled WGS sequence"/>
</dbReference>
<feature type="transmembrane region" description="Helical" evidence="1">
    <location>
        <begin position="118"/>
        <end position="135"/>
    </location>
</feature>
<evidence type="ECO:0000313" key="3">
    <source>
        <dbReference type="Proteomes" id="UP000008281"/>
    </source>
</evidence>
<keyword evidence="3" id="KW-1185">Reference proteome</keyword>
<dbReference type="HOGENOM" id="CLU_1027585_0_0_1"/>
<feature type="transmembrane region" description="Helical" evidence="1">
    <location>
        <begin position="235"/>
        <end position="253"/>
    </location>
</feature>
<dbReference type="InParanoid" id="E3MQ68"/>
<proteinExistence type="predicted"/>
<keyword evidence="1" id="KW-1133">Transmembrane helix</keyword>
<feature type="transmembrane region" description="Helical" evidence="1">
    <location>
        <begin position="91"/>
        <end position="112"/>
    </location>
</feature>
<reference evidence="2" key="1">
    <citation type="submission" date="2007-07" db="EMBL/GenBank/DDBJ databases">
        <title>PCAP assembly of the Caenorhabditis remanei genome.</title>
        <authorList>
            <consortium name="The Caenorhabditis remanei Sequencing Consortium"/>
            <person name="Wilson R.K."/>
        </authorList>
    </citation>
    <scope>NUCLEOTIDE SEQUENCE [LARGE SCALE GENOMIC DNA]</scope>
    <source>
        <strain evidence="2">PB4641</strain>
    </source>
</reference>
<protein>
    <submittedName>
        <fullName evidence="2">Uncharacterized protein</fullName>
    </submittedName>
</protein>
<name>E3MQ68_CAERE</name>
<dbReference type="AlphaFoldDB" id="E3MQ68"/>
<keyword evidence="1" id="KW-0812">Transmembrane</keyword>